<gene>
    <name evidence="3" type="ORF">ACHAWO_007278</name>
</gene>
<keyword evidence="2" id="KW-0472">Membrane</keyword>
<protein>
    <recommendedName>
        <fullName evidence="5">Sulfotransferase</fullName>
    </recommendedName>
</protein>
<dbReference type="InterPro" id="IPR027417">
    <property type="entry name" value="P-loop_NTPase"/>
</dbReference>
<reference evidence="3 4" key="1">
    <citation type="submission" date="2024-10" db="EMBL/GenBank/DDBJ databases">
        <title>Updated reference genomes for cyclostephanoid diatoms.</title>
        <authorList>
            <person name="Roberts W.R."/>
            <person name="Alverson A.J."/>
        </authorList>
    </citation>
    <scope>NUCLEOTIDE SEQUENCE [LARGE SCALE GENOMIC DNA]</scope>
    <source>
        <strain evidence="3 4">AJA010-31</strain>
    </source>
</reference>
<feature type="transmembrane region" description="Helical" evidence="2">
    <location>
        <begin position="37"/>
        <end position="57"/>
    </location>
</feature>
<evidence type="ECO:0000313" key="4">
    <source>
        <dbReference type="Proteomes" id="UP001530400"/>
    </source>
</evidence>
<proteinExistence type="predicted"/>
<feature type="region of interest" description="Disordered" evidence="1">
    <location>
        <begin position="1"/>
        <end position="21"/>
    </location>
</feature>
<comment type="caution">
    <text evidence="3">The sequence shown here is derived from an EMBL/GenBank/DDBJ whole genome shotgun (WGS) entry which is preliminary data.</text>
</comment>
<dbReference type="EMBL" id="JALLPJ020001369">
    <property type="protein sequence ID" value="KAL3767335.1"/>
    <property type="molecule type" value="Genomic_DNA"/>
</dbReference>
<dbReference type="AlphaFoldDB" id="A0ABD3MTQ8"/>
<sequence length="485" mass="55780">MPAESSSRRSSGTSRHALVQPPRSGGVQLISVNSTRIAWILSILLSFTLCLQIMLLFNHDDFVTQMSIMENKLMEEIAYVEDIASDAFNAAQHREDEEEEESGAFKPGQRLVFDVEKMHDASWDESTTEQYSMEPEDILRRAGVDPSEGYMPQLSFRESRANERRGITVQKKMVELPTLEEIQSMYGSKAHILGLERCEAFRNSVPEIDRLMGPAGLFNSATNLLATLLKMNCVNSKRFQSKEKRYMNSFRTGILPQAPWGKHNPVTWRNIHSAKFAKKLLHQTDFLPIVIIKDPITWFASMCRHGYEARWWRTPQHCPNLVPNKYDKRGGYKKIGQGEIAARVKFATPYIGKQPMPDPKNKTFVNYTSMIDLWNTWYSDWHDVEFPRLMIRFEDLLFHAEETITKVCECGGGKMQKKFHYMEDSAKGSTGVHSGSAGFLASLVNYGNSTLRMKDIMRWEKDADYFNEHVDKELMELFSYAYLDV</sequence>
<dbReference type="Proteomes" id="UP001530400">
    <property type="component" value="Unassembled WGS sequence"/>
</dbReference>
<accession>A0ABD3MTQ8</accession>
<keyword evidence="4" id="KW-1185">Reference proteome</keyword>
<dbReference type="SUPFAM" id="SSF52540">
    <property type="entry name" value="P-loop containing nucleoside triphosphate hydrolases"/>
    <property type="match status" value="1"/>
</dbReference>
<evidence type="ECO:0000256" key="2">
    <source>
        <dbReference type="SAM" id="Phobius"/>
    </source>
</evidence>
<organism evidence="3 4">
    <name type="scientific">Cyclotella atomus</name>
    <dbReference type="NCBI Taxonomy" id="382360"/>
    <lineage>
        <taxon>Eukaryota</taxon>
        <taxon>Sar</taxon>
        <taxon>Stramenopiles</taxon>
        <taxon>Ochrophyta</taxon>
        <taxon>Bacillariophyta</taxon>
        <taxon>Coscinodiscophyceae</taxon>
        <taxon>Thalassiosirophycidae</taxon>
        <taxon>Stephanodiscales</taxon>
        <taxon>Stephanodiscaceae</taxon>
        <taxon>Cyclotella</taxon>
    </lineage>
</organism>
<evidence type="ECO:0008006" key="5">
    <source>
        <dbReference type="Google" id="ProtNLM"/>
    </source>
</evidence>
<keyword evidence="2" id="KW-1133">Transmembrane helix</keyword>
<evidence type="ECO:0000256" key="1">
    <source>
        <dbReference type="SAM" id="MobiDB-lite"/>
    </source>
</evidence>
<dbReference type="Gene3D" id="3.40.50.300">
    <property type="entry name" value="P-loop containing nucleotide triphosphate hydrolases"/>
    <property type="match status" value="1"/>
</dbReference>
<evidence type="ECO:0000313" key="3">
    <source>
        <dbReference type="EMBL" id="KAL3767335.1"/>
    </source>
</evidence>
<name>A0ABD3MTQ8_9STRA</name>
<keyword evidence="2" id="KW-0812">Transmembrane</keyword>